<reference evidence="2" key="2">
    <citation type="submission" date="2023-06" db="EMBL/GenBank/DDBJ databases">
        <authorList>
            <consortium name="Lawrence Berkeley National Laboratory"/>
            <person name="Haridas S."/>
            <person name="Hensen N."/>
            <person name="Bonometti L."/>
            <person name="Westerberg I."/>
            <person name="Brannstrom I.O."/>
            <person name="Guillou S."/>
            <person name="Cros-Aarteil S."/>
            <person name="Calhoun S."/>
            <person name="Kuo A."/>
            <person name="Mondo S."/>
            <person name="Pangilinan J."/>
            <person name="Riley R."/>
            <person name="Labutti K."/>
            <person name="Andreopoulos B."/>
            <person name="Lipzen A."/>
            <person name="Chen C."/>
            <person name="Yanf M."/>
            <person name="Daum C."/>
            <person name="Ng V."/>
            <person name="Clum A."/>
            <person name="Steindorff A."/>
            <person name="Ohm R."/>
            <person name="Martin F."/>
            <person name="Silar P."/>
            <person name="Natvig D."/>
            <person name="Lalanne C."/>
            <person name="Gautier V."/>
            <person name="Ament-Velasquez S.L."/>
            <person name="Kruys A."/>
            <person name="Hutchinson M.I."/>
            <person name="Powell A.J."/>
            <person name="Barry K."/>
            <person name="Miller A.N."/>
            <person name="Grigoriev I.V."/>
            <person name="Debuchy R."/>
            <person name="Gladieux P."/>
            <person name="Thoren M.H."/>
            <person name="Johannesson H."/>
        </authorList>
    </citation>
    <scope>NUCLEOTIDE SEQUENCE</scope>
    <source>
        <strain evidence="2">CBS 118394</strain>
    </source>
</reference>
<keyword evidence="3" id="KW-1185">Reference proteome</keyword>
<feature type="compositionally biased region" description="Polar residues" evidence="1">
    <location>
        <begin position="456"/>
        <end position="467"/>
    </location>
</feature>
<feature type="region of interest" description="Disordered" evidence="1">
    <location>
        <begin position="456"/>
        <end position="485"/>
    </location>
</feature>
<evidence type="ECO:0000256" key="1">
    <source>
        <dbReference type="SAM" id="MobiDB-lite"/>
    </source>
</evidence>
<dbReference type="EMBL" id="JAUEDM010000004">
    <property type="protein sequence ID" value="KAK3318539.1"/>
    <property type="molecule type" value="Genomic_DNA"/>
</dbReference>
<feature type="region of interest" description="Disordered" evidence="1">
    <location>
        <begin position="71"/>
        <end position="120"/>
    </location>
</feature>
<name>A0AAE0I583_9PEZI</name>
<dbReference type="PANTHER" id="PTHR33604:SF3">
    <property type="entry name" value="OSJNBA0004B13.7 PROTEIN"/>
    <property type="match status" value="1"/>
</dbReference>
<feature type="compositionally biased region" description="Basic and acidic residues" evidence="1">
    <location>
        <begin position="468"/>
        <end position="483"/>
    </location>
</feature>
<feature type="compositionally biased region" description="Pro residues" evidence="1">
    <location>
        <begin position="86"/>
        <end position="103"/>
    </location>
</feature>
<protein>
    <recommendedName>
        <fullName evidence="4">Glycosyltransferase 2</fullName>
    </recommendedName>
</protein>
<feature type="compositionally biased region" description="Basic and acidic residues" evidence="1">
    <location>
        <begin position="9"/>
        <end position="18"/>
    </location>
</feature>
<feature type="region of interest" description="Disordered" evidence="1">
    <location>
        <begin position="1"/>
        <end position="34"/>
    </location>
</feature>
<evidence type="ECO:0000313" key="3">
    <source>
        <dbReference type="Proteomes" id="UP001283341"/>
    </source>
</evidence>
<proteinExistence type="predicted"/>
<dbReference type="AlphaFoldDB" id="A0AAE0I583"/>
<evidence type="ECO:0000313" key="2">
    <source>
        <dbReference type="EMBL" id="KAK3318539.1"/>
    </source>
</evidence>
<reference evidence="2" key="1">
    <citation type="journal article" date="2023" name="Mol. Phylogenet. Evol.">
        <title>Genome-scale phylogeny and comparative genomics of the fungal order Sordariales.</title>
        <authorList>
            <person name="Hensen N."/>
            <person name="Bonometti L."/>
            <person name="Westerberg I."/>
            <person name="Brannstrom I.O."/>
            <person name="Guillou S."/>
            <person name="Cros-Aarteil S."/>
            <person name="Calhoun S."/>
            <person name="Haridas S."/>
            <person name="Kuo A."/>
            <person name="Mondo S."/>
            <person name="Pangilinan J."/>
            <person name="Riley R."/>
            <person name="LaButti K."/>
            <person name="Andreopoulos B."/>
            <person name="Lipzen A."/>
            <person name="Chen C."/>
            <person name="Yan M."/>
            <person name="Daum C."/>
            <person name="Ng V."/>
            <person name="Clum A."/>
            <person name="Steindorff A."/>
            <person name="Ohm R.A."/>
            <person name="Martin F."/>
            <person name="Silar P."/>
            <person name="Natvig D.O."/>
            <person name="Lalanne C."/>
            <person name="Gautier V."/>
            <person name="Ament-Velasquez S.L."/>
            <person name="Kruys A."/>
            <person name="Hutchinson M.I."/>
            <person name="Powell A.J."/>
            <person name="Barry K."/>
            <person name="Miller A.N."/>
            <person name="Grigoriev I.V."/>
            <person name="Debuchy R."/>
            <person name="Gladieux P."/>
            <person name="Hiltunen Thoren M."/>
            <person name="Johannesson H."/>
        </authorList>
    </citation>
    <scope>NUCLEOTIDE SEQUENCE</scope>
    <source>
        <strain evidence="2">CBS 118394</strain>
    </source>
</reference>
<organism evidence="2 3">
    <name type="scientific">Apodospora peruviana</name>
    <dbReference type="NCBI Taxonomy" id="516989"/>
    <lineage>
        <taxon>Eukaryota</taxon>
        <taxon>Fungi</taxon>
        <taxon>Dikarya</taxon>
        <taxon>Ascomycota</taxon>
        <taxon>Pezizomycotina</taxon>
        <taxon>Sordariomycetes</taxon>
        <taxon>Sordariomycetidae</taxon>
        <taxon>Sordariales</taxon>
        <taxon>Lasiosphaeriaceae</taxon>
        <taxon>Apodospora</taxon>
    </lineage>
</organism>
<accession>A0AAE0I583</accession>
<dbReference type="Proteomes" id="UP001283341">
    <property type="component" value="Unassembled WGS sequence"/>
</dbReference>
<comment type="caution">
    <text evidence="2">The sequence shown here is derived from an EMBL/GenBank/DDBJ whole genome shotgun (WGS) entry which is preliminary data.</text>
</comment>
<gene>
    <name evidence="2" type="ORF">B0H66DRAFT_603121</name>
</gene>
<dbReference type="PANTHER" id="PTHR33604">
    <property type="entry name" value="OSJNBA0004B13.7 PROTEIN"/>
    <property type="match status" value="1"/>
</dbReference>
<evidence type="ECO:0008006" key="4">
    <source>
        <dbReference type="Google" id="ProtNLM"/>
    </source>
</evidence>
<sequence>MGLFLSNEEMGKKNDDHKPTKRPPIRPPQWNTARVPPRKSFKRLAIAVVVGICVYLFIHNIPTDVGIQDRRRPVYHRPDPDDDLPVPEPIPMPRLKPAQPPAKPNKQVAKPTQDSAPESSYNGPVVFPHLAVSLQAIYSTRGAYTSNKNVLFAASSLKSAAALLPMACQMGVELRSFVHFALMSKSEISMDELRAVNGVDDSCEIIFHDARPSRSASSTESRLRNAVGRAMYHINSYMHPQAVLVDGSSTEQAYFLEAMRSQSPTLGFPVIELPSNSLKHLGWMAKLDSSSLAAWNKVSIDILIHAPPGASGSLIRLLRSLSAADLTTGATPHLTIELPHKLDLPTVQFLETFQWPPVHAHNPGNIRQLTLRHRIPRGSLTEEESSVRFLESFWPTDPRYSHVLVLSPQAEVSPQFFHYIKYAVLEYTRSSNALFQEWDSRLLGISLDLPSTHLDTSATPFEAPSSTTRERDAEKPSVAHHADTGSPFLWQSPNSNAVLYMGQKWVELHDLVSRSLDLEHSRNDVSSLSSFFSDKAVSKRYPSWLEYALKLSRARGYWTLYPSRRMASSLATVHSELYKAPEEYASSEELPKDTKAVTEIKLADGPLLESLHGGDGLVPVNDMPILLWDGKIADLEKLDEVAAEYAGEFRHAAGGCEKLSPDDLIPQGKSVRDLFCSKT</sequence>